<accession>A0AAD1AF86</accession>
<organism evidence="2 3">
    <name type="scientific">Rathayibacter iranicus</name>
    <dbReference type="NCBI Taxonomy" id="59737"/>
    <lineage>
        <taxon>Bacteria</taxon>
        <taxon>Bacillati</taxon>
        <taxon>Actinomycetota</taxon>
        <taxon>Actinomycetes</taxon>
        <taxon>Micrococcales</taxon>
        <taxon>Microbacteriaceae</taxon>
        <taxon>Rathayibacter</taxon>
    </lineage>
</organism>
<name>A0AAD1AF86_9MICO</name>
<proteinExistence type="predicted"/>
<protein>
    <submittedName>
        <fullName evidence="2">PIG-L family deacetylase</fullName>
    </submittedName>
</protein>
<dbReference type="Proteomes" id="UP000283946">
    <property type="component" value="Chromosome"/>
</dbReference>
<dbReference type="KEGG" id="ria:C7V51_15625"/>
<dbReference type="PANTHER" id="PTHR12993:SF11">
    <property type="entry name" value="N-ACETYLGLUCOSAMINYL-PHOSPHATIDYLINOSITOL DE-N-ACETYLASE"/>
    <property type="match status" value="1"/>
</dbReference>
<dbReference type="AlphaFoldDB" id="A0AAD1AF86"/>
<evidence type="ECO:0000256" key="1">
    <source>
        <dbReference type="ARBA" id="ARBA00022833"/>
    </source>
</evidence>
<dbReference type="PANTHER" id="PTHR12993">
    <property type="entry name" value="N-ACETYLGLUCOSAMINYL-PHOSPHATIDYLINOSITOL DE-N-ACETYLASE-RELATED"/>
    <property type="match status" value="1"/>
</dbReference>
<dbReference type="EMBL" id="CP028130">
    <property type="protein sequence ID" value="AZZ57139.1"/>
    <property type="molecule type" value="Genomic_DNA"/>
</dbReference>
<evidence type="ECO:0000313" key="2">
    <source>
        <dbReference type="EMBL" id="AZZ57139.1"/>
    </source>
</evidence>
<dbReference type="InterPro" id="IPR003737">
    <property type="entry name" value="GlcNAc_PI_deacetylase-related"/>
</dbReference>
<evidence type="ECO:0000313" key="3">
    <source>
        <dbReference type="Proteomes" id="UP000283946"/>
    </source>
</evidence>
<dbReference type="GO" id="GO:0016137">
    <property type="term" value="P:glycoside metabolic process"/>
    <property type="evidence" value="ECO:0007669"/>
    <property type="project" value="UniProtKB-ARBA"/>
</dbReference>
<gene>
    <name evidence="2" type="ORF">C7V51_15625</name>
</gene>
<dbReference type="InterPro" id="IPR024078">
    <property type="entry name" value="LmbE-like_dom_sf"/>
</dbReference>
<reference evidence="2 3" key="1">
    <citation type="submission" date="2018-03" db="EMBL/GenBank/DDBJ databases">
        <title>Bacteriophage NCPPB3778 and a type I-E CRISPR drive the evolution of the US Biological Select Agent, Rathayibacter toxicus.</title>
        <authorList>
            <person name="Davis E.W.II."/>
            <person name="Tabima J.F."/>
            <person name="Weisberg A.J."/>
            <person name="Dantas Lopes L."/>
            <person name="Wiseman M.S."/>
            <person name="Wiseman M.S."/>
            <person name="Pupko T."/>
            <person name="Belcher M.S."/>
            <person name="Sechler A.J."/>
            <person name="Tancos M.A."/>
            <person name="Schroeder B.K."/>
            <person name="Murray T.D."/>
            <person name="Luster D.G."/>
            <person name="Schneider W.L."/>
            <person name="Rogers E."/>
            <person name="Andreote F.D."/>
            <person name="Grunwald N.J."/>
            <person name="Putnam M.L."/>
            <person name="Chang J.H."/>
        </authorList>
    </citation>
    <scope>NUCLEOTIDE SEQUENCE [LARGE SCALE GENOMIC DNA]</scope>
    <source>
        <strain evidence="2 3">NCCPB 2253</strain>
    </source>
</reference>
<dbReference type="GO" id="GO:0016811">
    <property type="term" value="F:hydrolase activity, acting on carbon-nitrogen (but not peptide) bonds, in linear amides"/>
    <property type="evidence" value="ECO:0007669"/>
    <property type="project" value="TreeGrafter"/>
</dbReference>
<dbReference type="Pfam" id="PF02585">
    <property type="entry name" value="PIG-L"/>
    <property type="match status" value="1"/>
</dbReference>
<dbReference type="Gene3D" id="3.40.50.10320">
    <property type="entry name" value="LmbE-like"/>
    <property type="match status" value="1"/>
</dbReference>
<sequence length="259" mass="28498">MLRARLRRNGSLVSRPFDGRLEGTPIERWSADGRREHLPELTLPRGIERLVVVVAHADDETLGCGGTIALARRHGIPVDVVIVTDGAASNGGSDAALAAERRCEAAAALEQLGSGIGLTFLDLPDSATPEHRERIEREVRERVAEASGSVLLLSTWVGDGHRDHRIIGDVCAEVAQDLGHPLLAAPIWLWHWAEPDDPEVPWDALVRVRLDDELRERTRRARACYLSQTRPAPDGTGSVLHPLFLRTFAGDDRLVRIGW</sequence>
<dbReference type="SUPFAM" id="SSF102588">
    <property type="entry name" value="LmbE-like"/>
    <property type="match status" value="1"/>
</dbReference>
<keyword evidence="1" id="KW-0862">Zinc</keyword>